<keyword evidence="2" id="KW-0677">Repeat</keyword>
<dbReference type="Pfam" id="PF13041">
    <property type="entry name" value="PPR_2"/>
    <property type="match status" value="1"/>
</dbReference>
<feature type="repeat" description="PPR" evidence="3">
    <location>
        <begin position="487"/>
        <end position="522"/>
    </location>
</feature>
<evidence type="ECO:0000313" key="6">
    <source>
        <dbReference type="Proteomes" id="UP001163823"/>
    </source>
</evidence>
<feature type="repeat" description="PPR" evidence="3">
    <location>
        <begin position="108"/>
        <end position="142"/>
    </location>
</feature>
<dbReference type="GO" id="GO:0009451">
    <property type="term" value="P:RNA modification"/>
    <property type="evidence" value="ECO:0007669"/>
    <property type="project" value="InterPro"/>
</dbReference>
<dbReference type="PANTHER" id="PTHR47926">
    <property type="entry name" value="PENTATRICOPEPTIDE REPEAT-CONTAINING PROTEIN"/>
    <property type="match status" value="1"/>
</dbReference>
<dbReference type="NCBIfam" id="TIGR00756">
    <property type="entry name" value="PPR"/>
    <property type="match status" value="4"/>
</dbReference>
<dbReference type="Pfam" id="PF20431">
    <property type="entry name" value="E_motif"/>
    <property type="match status" value="1"/>
</dbReference>
<dbReference type="KEGG" id="qsa:O6P43_030035"/>
<evidence type="ECO:0000313" key="5">
    <source>
        <dbReference type="EMBL" id="KAJ7949733.1"/>
    </source>
</evidence>
<dbReference type="Proteomes" id="UP001163823">
    <property type="component" value="Chromosome 12"/>
</dbReference>
<comment type="caution">
    <text evidence="5">The sequence shown here is derived from an EMBL/GenBank/DDBJ whole genome shotgun (WGS) entry which is preliminary data.</text>
</comment>
<comment type="similarity">
    <text evidence="1">Belongs to the PPR family. PCMP-H subfamily.</text>
</comment>
<dbReference type="Pfam" id="PF01535">
    <property type="entry name" value="PPR"/>
    <property type="match status" value="3"/>
</dbReference>
<gene>
    <name evidence="5" type="ORF">O6P43_030035</name>
</gene>
<evidence type="ECO:0000256" key="3">
    <source>
        <dbReference type="PROSITE-ProRule" id="PRU00708"/>
    </source>
</evidence>
<dbReference type="FunFam" id="1.25.40.10:FF:000381">
    <property type="entry name" value="Pentatricopeptide repeat-containing protein"/>
    <property type="match status" value="1"/>
</dbReference>
<proteinExistence type="inferred from homology"/>
<evidence type="ECO:0000256" key="1">
    <source>
        <dbReference type="ARBA" id="ARBA00006643"/>
    </source>
</evidence>
<dbReference type="GO" id="GO:0008270">
    <property type="term" value="F:zinc ion binding"/>
    <property type="evidence" value="ECO:0007669"/>
    <property type="project" value="InterPro"/>
</dbReference>
<reference evidence="5" key="1">
    <citation type="journal article" date="2023" name="Science">
        <title>Elucidation of the pathway for biosynthesis of saponin adjuvants from the soapbark tree.</title>
        <authorList>
            <person name="Reed J."/>
            <person name="Orme A."/>
            <person name="El-Demerdash A."/>
            <person name="Owen C."/>
            <person name="Martin L.B.B."/>
            <person name="Misra R.C."/>
            <person name="Kikuchi S."/>
            <person name="Rejzek M."/>
            <person name="Martin A.C."/>
            <person name="Harkess A."/>
            <person name="Leebens-Mack J."/>
            <person name="Louveau T."/>
            <person name="Stephenson M.J."/>
            <person name="Osbourn A."/>
        </authorList>
    </citation>
    <scope>NUCLEOTIDE SEQUENCE</scope>
    <source>
        <strain evidence="5">S10</strain>
    </source>
</reference>
<dbReference type="Pfam" id="PF14432">
    <property type="entry name" value="DYW_deaminase"/>
    <property type="match status" value="1"/>
</dbReference>
<dbReference type="InterPro" id="IPR032867">
    <property type="entry name" value="DYW_dom"/>
</dbReference>
<dbReference type="AlphaFoldDB" id="A0AAD7L1Y9"/>
<dbReference type="EMBL" id="JARAOO010000012">
    <property type="protein sequence ID" value="KAJ7949733.1"/>
    <property type="molecule type" value="Genomic_DNA"/>
</dbReference>
<dbReference type="InterPro" id="IPR011990">
    <property type="entry name" value="TPR-like_helical_dom_sf"/>
</dbReference>
<dbReference type="FunFam" id="1.25.40.10:FF:001093">
    <property type="entry name" value="Pentatricopeptide repeat-containing protein At2g34400"/>
    <property type="match status" value="1"/>
</dbReference>
<dbReference type="PROSITE" id="PS51375">
    <property type="entry name" value="PPR"/>
    <property type="match status" value="3"/>
</dbReference>
<feature type="domain" description="DYW" evidence="4">
    <location>
        <begin position="667"/>
        <end position="763"/>
    </location>
</feature>
<dbReference type="InterPro" id="IPR002885">
    <property type="entry name" value="PPR_rpt"/>
</dbReference>
<dbReference type="GO" id="GO:0003723">
    <property type="term" value="F:RNA binding"/>
    <property type="evidence" value="ECO:0007669"/>
    <property type="project" value="InterPro"/>
</dbReference>
<organism evidence="5 6">
    <name type="scientific">Quillaja saponaria</name>
    <name type="common">Soap bark tree</name>
    <dbReference type="NCBI Taxonomy" id="32244"/>
    <lineage>
        <taxon>Eukaryota</taxon>
        <taxon>Viridiplantae</taxon>
        <taxon>Streptophyta</taxon>
        <taxon>Embryophyta</taxon>
        <taxon>Tracheophyta</taxon>
        <taxon>Spermatophyta</taxon>
        <taxon>Magnoliopsida</taxon>
        <taxon>eudicotyledons</taxon>
        <taxon>Gunneridae</taxon>
        <taxon>Pentapetalae</taxon>
        <taxon>rosids</taxon>
        <taxon>fabids</taxon>
        <taxon>Fabales</taxon>
        <taxon>Quillajaceae</taxon>
        <taxon>Quillaja</taxon>
    </lineage>
</organism>
<feature type="repeat" description="PPR" evidence="3">
    <location>
        <begin position="455"/>
        <end position="485"/>
    </location>
</feature>
<dbReference type="PANTHER" id="PTHR47926:SF382">
    <property type="entry name" value="PENTACOTRIPEPTIDE-REPEAT REGION OF PRORP DOMAIN-CONTAINING PROTEIN"/>
    <property type="match status" value="1"/>
</dbReference>
<accession>A0AAD7L1Y9</accession>
<name>A0AAD7L1Y9_QUISA</name>
<dbReference type="InterPro" id="IPR046848">
    <property type="entry name" value="E_motif"/>
</dbReference>
<keyword evidence="6" id="KW-1185">Reference proteome</keyword>
<protein>
    <submittedName>
        <fullName evidence="5">Pentatricopeptide repeat-containing protein family</fullName>
    </submittedName>
</protein>
<dbReference type="Gene3D" id="1.25.40.10">
    <property type="entry name" value="Tetratricopeptide repeat domain"/>
    <property type="match status" value="4"/>
</dbReference>
<dbReference type="InterPro" id="IPR046960">
    <property type="entry name" value="PPR_At4g14850-like_plant"/>
</dbReference>
<evidence type="ECO:0000256" key="2">
    <source>
        <dbReference type="ARBA" id="ARBA00022737"/>
    </source>
</evidence>
<sequence length="763" mass="86700">MLSPSAHHARKHACHASFRNFCLGNPLTPSRLVLKTKKILDQVRVLTLNDLVQEALSFFYTSKIPPQPYLSNQIYAILFHACARHDYLEEGRALHLYLLANNPTIATDCFVSNHLINMYCKCGQLEYAHHLFDQMPHRNIVSWTTLVSGYAQYGQVKESFYLFSNLLLHYRPNEFAFTSVLSACQKHDFGFGRQVHALALKMSLDVNLFVANALITMYSKCSGCFGGYHQSKDEAWTIFKSMKFRNLISWNSLLSGFQFRRLGAQAVDLFTKMHRNGCGFDRATFLCVFSSLCDIYSDDKIDACLSCCLQLHSLTIKIGIILEVEVTTGLIKLYSDLGGDLSDCYRLFLEIGCRQDVVSWTAVITSFAERDPWKALDLFCQCRENFRPDWYTFSIALKACAAFVTARHALAIHSEIIKSGFQGDTVLGNALIHAYTRCGSIHLSKQVFDEMECRDLVSWNSMLKSYALHGQAKDALQLFQNMNVHPDSATFVALLSACSHAGLVEEGINIFDSMLQDHRIVPHLDHYACMVVIFGRVGRIFEAKEFISKMPIKPDSVIWSALLASCRKHGETNVAKLAADKLKELEPGNSLGYVQMSNMCCSGKSFIEAGIIREEMRGSKVRKEPGLSWVEIGNRVHEFASGGQRHPQKEAIYIRLEILVGQLKEMGYVPEITLSLYDTEEEQREEQLLHHSEKMALVFAIMNEDRLHSHGNVIQIMKNIRICVDCHNFMKLSSDLVQKEIIVRDPNRFHHFKYGICSCNDFW</sequence>
<evidence type="ECO:0000259" key="4">
    <source>
        <dbReference type="Pfam" id="PF14432"/>
    </source>
</evidence>